<dbReference type="SUPFAM" id="SSF48371">
    <property type="entry name" value="ARM repeat"/>
    <property type="match status" value="1"/>
</dbReference>
<reference evidence="1" key="1">
    <citation type="submission" date="2020-05" db="EMBL/GenBank/DDBJ databases">
        <authorList>
            <person name="Chiriac C."/>
            <person name="Salcher M."/>
            <person name="Ghai R."/>
            <person name="Kavagutti S V."/>
        </authorList>
    </citation>
    <scope>NUCLEOTIDE SEQUENCE</scope>
</reference>
<dbReference type="PANTHER" id="PTHR34070">
    <property type="entry name" value="ARMADILLO-TYPE FOLD"/>
    <property type="match status" value="1"/>
</dbReference>
<protein>
    <submittedName>
        <fullName evidence="1">Unannotated protein</fullName>
    </submittedName>
</protein>
<dbReference type="InterPro" id="IPR016024">
    <property type="entry name" value="ARM-type_fold"/>
</dbReference>
<dbReference type="EMBL" id="CAFBNE010000001">
    <property type="protein sequence ID" value="CAB4927725.1"/>
    <property type="molecule type" value="Genomic_DNA"/>
</dbReference>
<sequence>MTADDWVGAVKAALLPHAQPADASQMAGYMKHVAPFLGIRAPDRRRAVLASIKNRPPPSEECLHDIVLALWAEPEREYQYAACDLLTRFAPLLSDGFLADPTERLLKAKPWWDTVDFLGSAVVSPLTARYPAALDLMWQWCRSGDRWLIRAAIQHQRGRRGRTDMGVLTAMSALHAADGEFFVSKAIGWAMRDTSRWFPCEVRAFIDDHPDLSPVARREAERGLARVG</sequence>
<dbReference type="Gene3D" id="1.25.10.90">
    <property type="match status" value="1"/>
</dbReference>
<accession>A0A6J7I9X7</accession>
<proteinExistence type="predicted"/>
<name>A0A6J7I9X7_9ZZZZ</name>
<dbReference type="PANTHER" id="PTHR34070:SF1">
    <property type="entry name" value="DNA ALKYLATION REPAIR PROTEIN"/>
    <property type="match status" value="1"/>
</dbReference>
<organism evidence="1">
    <name type="scientific">freshwater metagenome</name>
    <dbReference type="NCBI Taxonomy" id="449393"/>
    <lineage>
        <taxon>unclassified sequences</taxon>
        <taxon>metagenomes</taxon>
        <taxon>ecological metagenomes</taxon>
    </lineage>
</organism>
<dbReference type="InterPro" id="IPR014825">
    <property type="entry name" value="DNA_alkylation"/>
</dbReference>
<gene>
    <name evidence="1" type="ORF">UFOPK3772_00060</name>
</gene>
<dbReference type="AlphaFoldDB" id="A0A6J7I9X7"/>
<evidence type="ECO:0000313" key="1">
    <source>
        <dbReference type="EMBL" id="CAB4927725.1"/>
    </source>
</evidence>
<dbReference type="Pfam" id="PF08713">
    <property type="entry name" value="DNA_alkylation"/>
    <property type="match status" value="1"/>
</dbReference>